<dbReference type="RefSeq" id="WP_013920674.1">
    <property type="nucleotide sequence ID" value="NC_015690.1"/>
</dbReference>
<keyword evidence="1" id="KW-0812">Transmembrane</keyword>
<dbReference type="AlphaFoldDB" id="F8FIS8"/>
<dbReference type="EMBL" id="CP002869">
    <property type="protein sequence ID" value="AEI45532.1"/>
    <property type="molecule type" value="Genomic_DNA"/>
</dbReference>
<gene>
    <name evidence="2" type="ordered locus">KNP414_07020</name>
</gene>
<evidence type="ECO:0000256" key="1">
    <source>
        <dbReference type="SAM" id="Phobius"/>
    </source>
</evidence>
<proteinExistence type="predicted"/>
<reference evidence="3" key="1">
    <citation type="submission" date="2011-06" db="EMBL/GenBank/DDBJ databases">
        <title>Complete genome sequence of Paenibacillus mucilaginosus KNP414.</title>
        <authorList>
            <person name="Wang J."/>
            <person name="Hu S."/>
            <person name="Hu X."/>
            <person name="Zhang B."/>
            <person name="Dong D."/>
            <person name="Zhang S."/>
            <person name="Zhao K."/>
            <person name="Wu D."/>
        </authorList>
    </citation>
    <scope>NUCLEOTIDE SEQUENCE [LARGE SCALE GENOMIC DNA]</scope>
    <source>
        <strain evidence="3">KNP414</strain>
    </source>
</reference>
<dbReference type="KEGG" id="pms:KNP414_07020"/>
<sequence>MGKSKVNFMKDSLIWLAFAAVCLVLYIVNRIYRRTGRLGQATRELRRLTGRVREGQASAGDLGEWDRWLPQLESYPSDYNQLNQDIDFTGAFTAFLQQYYPQDPRLPALAEAARHKKDTIWGIKIPGDKR</sequence>
<organism evidence="2 3">
    <name type="scientific">Paenibacillus mucilaginosus (strain KNP414)</name>
    <dbReference type="NCBI Taxonomy" id="1036673"/>
    <lineage>
        <taxon>Bacteria</taxon>
        <taxon>Bacillati</taxon>
        <taxon>Bacillota</taxon>
        <taxon>Bacilli</taxon>
        <taxon>Bacillales</taxon>
        <taxon>Paenibacillaceae</taxon>
        <taxon>Paenibacillus</taxon>
    </lineage>
</organism>
<evidence type="ECO:0000313" key="2">
    <source>
        <dbReference type="EMBL" id="AEI45532.1"/>
    </source>
</evidence>
<evidence type="ECO:0000313" key="3">
    <source>
        <dbReference type="Proteomes" id="UP000006620"/>
    </source>
</evidence>
<dbReference type="Proteomes" id="UP000006620">
    <property type="component" value="Chromosome"/>
</dbReference>
<keyword evidence="1" id="KW-0472">Membrane</keyword>
<reference evidence="2 3" key="2">
    <citation type="journal article" date="2013" name="Genome Announc.">
        <title>Genome Sequence of Growth-Improving Paenibacillus mucilaginosus Strain KNP414.</title>
        <authorList>
            <person name="Lu J.J."/>
            <person name="Wang J.F."/>
            <person name="Hu X.F."/>
        </authorList>
    </citation>
    <scope>NUCLEOTIDE SEQUENCE [LARGE SCALE GENOMIC DNA]</scope>
    <source>
        <strain evidence="2 3">KNP414</strain>
    </source>
</reference>
<accession>F8FIS8</accession>
<dbReference type="HOGENOM" id="CLU_2001601_0_0_9"/>
<feature type="transmembrane region" description="Helical" evidence="1">
    <location>
        <begin position="12"/>
        <end position="28"/>
    </location>
</feature>
<keyword evidence="1" id="KW-1133">Transmembrane helix</keyword>
<name>F8FIS8_PAEMK</name>
<dbReference type="PATRIC" id="fig|1036673.3.peg.6551"/>
<protein>
    <submittedName>
        <fullName evidence="2">Uncharacterized protein</fullName>
    </submittedName>
</protein>